<name>A0A4V5PNP6_9BACT</name>
<dbReference type="EMBL" id="SSMQ01000001">
    <property type="protein sequence ID" value="TKD13313.1"/>
    <property type="molecule type" value="Genomic_DNA"/>
</dbReference>
<evidence type="ECO:0000313" key="2">
    <source>
        <dbReference type="Proteomes" id="UP000309215"/>
    </source>
</evidence>
<organism evidence="1 2">
    <name type="scientific">Polyangium fumosum</name>
    <dbReference type="NCBI Taxonomy" id="889272"/>
    <lineage>
        <taxon>Bacteria</taxon>
        <taxon>Pseudomonadati</taxon>
        <taxon>Myxococcota</taxon>
        <taxon>Polyangia</taxon>
        <taxon>Polyangiales</taxon>
        <taxon>Polyangiaceae</taxon>
        <taxon>Polyangium</taxon>
    </lineage>
</organism>
<reference evidence="1 2" key="1">
    <citation type="submission" date="2019-04" db="EMBL/GenBank/DDBJ databases">
        <authorList>
            <person name="Li Y."/>
            <person name="Wang J."/>
        </authorList>
    </citation>
    <scope>NUCLEOTIDE SEQUENCE [LARGE SCALE GENOMIC DNA]</scope>
    <source>
        <strain evidence="1 2">DSM 14668</strain>
    </source>
</reference>
<keyword evidence="2" id="KW-1185">Reference proteome</keyword>
<dbReference type="Pfam" id="PF17653">
    <property type="entry name" value="DUF5522"/>
    <property type="match status" value="1"/>
</dbReference>
<sequence length="80" mass="8809">MSKALPKFSQLLEGVDFYKEAQKVVFTSVYHLKRGYCCHSKCRHCPYGLGVAQKVSVEIQGLECLACTPEGAADKGETKP</sequence>
<comment type="caution">
    <text evidence="1">The sequence shown here is derived from an EMBL/GenBank/DDBJ whole genome shotgun (WGS) entry which is preliminary data.</text>
</comment>
<accession>A0A4V5PNP6</accession>
<proteinExistence type="predicted"/>
<dbReference type="InterPro" id="IPR040807">
    <property type="entry name" value="DUF5522"/>
</dbReference>
<dbReference type="Proteomes" id="UP000309215">
    <property type="component" value="Unassembled WGS sequence"/>
</dbReference>
<evidence type="ECO:0000313" key="1">
    <source>
        <dbReference type="EMBL" id="TKD13313.1"/>
    </source>
</evidence>
<gene>
    <name evidence="1" type="ORF">E8A74_01830</name>
</gene>
<dbReference type="AlphaFoldDB" id="A0A4V5PNP6"/>
<protein>
    <submittedName>
        <fullName evidence="1">Uncharacterized protein</fullName>
    </submittedName>
</protein>